<reference evidence="5" key="2">
    <citation type="submission" date="2011-10" db="EMBL/GenBank/DDBJ databases">
        <title>The Genome Sequence of Granulicatella elegans ATCC 700633.</title>
        <authorList>
            <consortium name="The Broad Institute Genome Sequencing Platform"/>
            <consortium name="The Broad Institute Genome Sequencing Center for Infectious Disease"/>
            <person name="Earl A."/>
            <person name="Ward D."/>
            <person name="Feldgarden M."/>
            <person name="Gevers D."/>
            <person name="Sibley C.D."/>
            <person name="Field T.R."/>
            <person name="Grinwis M."/>
            <person name="Eshaghurshan C.S."/>
            <person name="Surette M.G."/>
            <person name="Young S.K."/>
            <person name="Zeng Q."/>
            <person name="Gargeya S."/>
            <person name="Fitzgerald M."/>
            <person name="Haas B."/>
            <person name="Abouelleil A."/>
            <person name="Alvarado L."/>
            <person name="Arachchi H.M."/>
            <person name="Berlin A."/>
            <person name="Brown A."/>
            <person name="Chapman S.B."/>
            <person name="Chen Z."/>
            <person name="Dunbar C."/>
            <person name="Freedman E."/>
            <person name="Gearin G."/>
            <person name="Goldberg J."/>
            <person name="Griggs A."/>
            <person name="Gujja S."/>
            <person name="Heiman D."/>
            <person name="Howarth C."/>
            <person name="Larson L."/>
            <person name="Lui A."/>
            <person name="MacDonald P.J.P."/>
            <person name="Montmayeur A."/>
            <person name="Murphy C."/>
            <person name="Neiman D."/>
            <person name="Pearson M."/>
            <person name="Priest M."/>
            <person name="Roberts A."/>
            <person name="Saif S."/>
            <person name="Shea T."/>
            <person name="Shenoy N."/>
            <person name="Sisk P."/>
            <person name="Stolte C."/>
            <person name="Sykes S."/>
            <person name="Wortman J."/>
            <person name="Nusbaum C."/>
            <person name="Birren B."/>
        </authorList>
    </citation>
    <scope>NUCLEOTIDE SEQUENCE [LARGE SCALE GENOMIC DNA]</scope>
    <source>
        <strain evidence="5">ATCC 700633</strain>
    </source>
</reference>
<reference evidence="5" key="1">
    <citation type="submission" date="2009-09" db="EMBL/GenBank/DDBJ databases">
        <authorList>
            <consortium name="The Broad Institute Genome Sequencing Platform"/>
            <person name="Ward D."/>
            <person name="Feldgarden M."/>
            <person name="Earl A."/>
            <person name="Young S.K."/>
            <person name="Zeng Q."/>
            <person name="Koehrsen M."/>
            <person name="Alvarado L."/>
            <person name="Berlin A."/>
            <person name="Bochicchio J."/>
            <person name="Borenstein D."/>
            <person name="Chapman S.B."/>
            <person name="Chen Z."/>
            <person name="Engels R."/>
            <person name="Freedman E."/>
            <person name="Gellesch M."/>
            <person name="Goldberg J."/>
            <person name="Griggs A."/>
            <person name="Gujja S."/>
            <person name="Heilman E."/>
            <person name="Heiman D."/>
            <person name="Hepburn T."/>
            <person name="Howarth C."/>
            <person name="Jen D."/>
            <person name="Larson L."/>
            <person name="Lewis B."/>
            <person name="Mehta T."/>
            <person name="Park D."/>
            <person name="Pearson M."/>
            <person name="Roberts A."/>
            <person name="Saif S."/>
            <person name="Shea T."/>
            <person name="Shenoy N."/>
            <person name="Sisk P."/>
            <person name="Stolte C."/>
            <person name="Sykes S."/>
            <person name="Thomson T."/>
            <person name="Walk T."/>
            <person name="White J."/>
            <person name="Yandava C."/>
            <person name="Sibley C.D."/>
            <person name="Field T.R."/>
            <person name="Grinwis M."/>
            <person name="Eshaghurshan C.S."/>
            <person name="Surette M.G."/>
            <person name="Haas B."/>
            <person name="Nusbaum C."/>
            <person name="Birren B."/>
        </authorList>
    </citation>
    <scope>NUCLEOTIDE SEQUENCE [LARGE SCALE GENOMIC DNA]</scope>
    <source>
        <strain evidence="5">ATCC 700633</strain>
    </source>
</reference>
<dbReference type="EMBL" id="ACRF02000018">
    <property type="protein sequence ID" value="EEW92344.1"/>
    <property type="molecule type" value="Genomic_DNA"/>
</dbReference>
<proteinExistence type="predicted"/>
<organism evidence="5 6">
    <name type="scientific">Granulicatella elegans ATCC 700633</name>
    <dbReference type="NCBI Taxonomy" id="626369"/>
    <lineage>
        <taxon>Bacteria</taxon>
        <taxon>Bacillati</taxon>
        <taxon>Bacillota</taxon>
        <taxon>Bacilli</taxon>
        <taxon>Lactobacillales</taxon>
        <taxon>Carnobacteriaceae</taxon>
        <taxon>Granulicatella</taxon>
    </lineage>
</organism>
<dbReference type="STRING" id="626369.HMPREF0446_01644"/>
<keyword evidence="3" id="KW-0732">Signal</keyword>
<dbReference type="CDD" id="cd13590">
    <property type="entry name" value="PBP2_PotD_PotF_like"/>
    <property type="match status" value="1"/>
</dbReference>
<dbReference type="PIRSF" id="PIRSF019574">
    <property type="entry name" value="Periplasmic_polyamine_BP"/>
    <property type="match status" value="1"/>
</dbReference>
<evidence type="ECO:0000256" key="3">
    <source>
        <dbReference type="ARBA" id="ARBA00022729"/>
    </source>
</evidence>
<dbReference type="GO" id="GO:0015846">
    <property type="term" value="P:polyamine transport"/>
    <property type="evidence" value="ECO:0007669"/>
    <property type="project" value="InterPro"/>
</dbReference>
<comment type="subcellular location">
    <subcellularLocation>
        <location evidence="1">Periplasm</location>
    </subcellularLocation>
</comment>
<dbReference type="Gene3D" id="3.40.190.10">
    <property type="entry name" value="Periplasmic binding protein-like II"/>
    <property type="match status" value="2"/>
</dbReference>
<accession>D0BNV9</accession>
<dbReference type="Proteomes" id="UP000002939">
    <property type="component" value="Unassembled WGS sequence"/>
</dbReference>
<dbReference type="InterPro" id="IPR006059">
    <property type="entry name" value="SBP"/>
</dbReference>
<keyword evidence="2" id="KW-0813">Transport</keyword>
<sequence length="362" mass="40624">MKKLVSLILSILVVVLLLLGVKKYIQSQEISADESASSEKQQLYLFNWGNYIDPDLIKEFEAETNIQVVYETFDSNDAMEAKLKQGGTRYDIVFPSESSITKLVNQNLLQPLDHSKIQGLENISPFLLNSPVDPGNQFTVPYFWGTVGIMVNTKYIDPESITTWNDLWKSEFQNKILLLDGNRETMGLALQSLGYSLNSKDAAQLKEAELKIKALNPNVRAVLNEEIKTMMKLEEAPIGIGYSGDAAAVAEANPAVQYILPQDGSAVWTDNFALSYNAENIEGAYAFINFMLRPENAARNAAFVGYATPNEAAKELLDEEVVSDETFYPSQEVIESLEHYEYLGTEWISNYNDAFLNFKMEL</sequence>
<comment type="caution">
    <text evidence="5">The sequence shown here is derived from an EMBL/GenBank/DDBJ whole genome shotgun (WGS) entry which is preliminary data.</text>
</comment>
<dbReference type="PRINTS" id="PR00909">
    <property type="entry name" value="SPERMDNBNDNG"/>
</dbReference>
<dbReference type="InterPro" id="IPR001188">
    <property type="entry name" value="Sperm_putr-bd"/>
</dbReference>
<keyword evidence="4" id="KW-0574">Periplasm</keyword>
<dbReference type="RefSeq" id="WP_006703920.1">
    <property type="nucleotide sequence ID" value="NZ_KI391971.1"/>
</dbReference>
<dbReference type="PANTHER" id="PTHR30222">
    <property type="entry name" value="SPERMIDINE/PUTRESCINE-BINDING PERIPLASMIC PROTEIN"/>
    <property type="match status" value="1"/>
</dbReference>
<evidence type="ECO:0000313" key="5">
    <source>
        <dbReference type="EMBL" id="EEW92344.1"/>
    </source>
</evidence>
<evidence type="ECO:0000256" key="1">
    <source>
        <dbReference type="ARBA" id="ARBA00004418"/>
    </source>
</evidence>
<protein>
    <recommendedName>
        <fullName evidence="7">Spermidine/putrescine ABC transporter substrate-binding protein</fullName>
    </recommendedName>
</protein>
<evidence type="ECO:0000256" key="4">
    <source>
        <dbReference type="ARBA" id="ARBA00022764"/>
    </source>
</evidence>
<dbReference type="GO" id="GO:0042597">
    <property type="term" value="C:periplasmic space"/>
    <property type="evidence" value="ECO:0007669"/>
    <property type="project" value="UniProtKB-SubCell"/>
</dbReference>
<dbReference type="GO" id="GO:0019808">
    <property type="term" value="F:polyamine binding"/>
    <property type="evidence" value="ECO:0007669"/>
    <property type="project" value="InterPro"/>
</dbReference>
<evidence type="ECO:0000313" key="6">
    <source>
        <dbReference type="Proteomes" id="UP000002939"/>
    </source>
</evidence>
<dbReference type="AlphaFoldDB" id="D0BNV9"/>
<dbReference type="Pfam" id="PF13416">
    <property type="entry name" value="SBP_bac_8"/>
    <property type="match status" value="1"/>
</dbReference>
<dbReference type="eggNOG" id="COG0687">
    <property type="taxonomic scope" value="Bacteria"/>
</dbReference>
<gene>
    <name evidence="5" type="ORF">HMPREF0446_01644</name>
</gene>
<dbReference type="SUPFAM" id="SSF53850">
    <property type="entry name" value="Periplasmic binding protein-like II"/>
    <property type="match status" value="1"/>
</dbReference>
<keyword evidence="6" id="KW-1185">Reference proteome</keyword>
<evidence type="ECO:0008006" key="7">
    <source>
        <dbReference type="Google" id="ProtNLM"/>
    </source>
</evidence>
<name>D0BNV9_9LACT</name>
<dbReference type="HOGENOM" id="CLU_026974_1_3_9"/>
<dbReference type="PANTHER" id="PTHR30222:SF17">
    <property type="entry name" value="SPERMIDINE_PUTRESCINE-BINDING PERIPLASMIC PROTEIN"/>
    <property type="match status" value="1"/>
</dbReference>
<dbReference type="OrthoDB" id="9769319at2"/>
<evidence type="ECO:0000256" key="2">
    <source>
        <dbReference type="ARBA" id="ARBA00022448"/>
    </source>
</evidence>